<evidence type="ECO:0000256" key="1">
    <source>
        <dbReference type="SAM" id="SignalP"/>
    </source>
</evidence>
<protein>
    <submittedName>
        <fullName evidence="2">Uncharacterized protein</fullName>
    </submittedName>
</protein>
<gene>
    <name evidence="2" type="ORF">LGQ90_13435</name>
</gene>
<dbReference type="EMBL" id="JAJBZG010000005">
    <property type="protein sequence ID" value="MCB7482270.1"/>
    <property type="molecule type" value="Genomic_DNA"/>
</dbReference>
<name>A0A9X1RZH2_9FLAO</name>
<sequence>MFKRVCILSILLFSINSMLAQSSTSDTIETTLNSIWKSDQEIRFELIKLQQEGKMKSDEFQLLVEKMKKQDSLNLIQVKSILDNGWPDNLNMQANQTIFLVIQHADLQTQKQYLPIIKNAVEENKTLPSNLALLKDRINLREGKEQIYGSQVFIDSQSGKKYVQPLQNPEKIDSLRAEVGLPPMQVYLKQSFQMDWSLETYYHDLPEIKKLIEEKSK</sequence>
<proteinExistence type="predicted"/>
<keyword evidence="1" id="KW-0732">Signal</keyword>
<dbReference type="AlphaFoldDB" id="A0A9X1RZH2"/>
<evidence type="ECO:0000313" key="2">
    <source>
        <dbReference type="EMBL" id="MCB7482270.1"/>
    </source>
</evidence>
<feature type="signal peptide" evidence="1">
    <location>
        <begin position="1"/>
        <end position="20"/>
    </location>
</feature>
<reference evidence="2" key="1">
    <citation type="submission" date="2021-10" db="EMBL/GenBank/DDBJ databases">
        <title>Gramella sp. ASW11-100T, isolated from marine sediment.</title>
        <authorList>
            <person name="Xia C."/>
        </authorList>
    </citation>
    <scope>NUCLEOTIDE SEQUENCE</scope>
    <source>
        <strain evidence="2">ASW11-100</strain>
    </source>
</reference>
<comment type="caution">
    <text evidence="2">The sequence shown here is derived from an EMBL/GenBank/DDBJ whole genome shotgun (WGS) entry which is preliminary data.</text>
</comment>
<keyword evidence="3" id="KW-1185">Reference proteome</keyword>
<dbReference type="InterPro" id="IPR046732">
    <property type="entry name" value="DUF6624"/>
</dbReference>
<dbReference type="Proteomes" id="UP001139414">
    <property type="component" value="Unassembled WGS sequence"/>
</dbReference>
<evidence type="ECO:0000313" key="3">
    <source>
        <dbReference type="Proteomes" id="UP001139414"/>
    </source>
</evidence>
<dbReference type="RefSeq" id="WP_229341737.1">
    <property type="nucleotide sequence ID" value="NZ_JAJBZG010000005.1"/>
</dbReference>
<accession>A0A9X1RZH2</accession>
<dbReference type="Pfam" id="PF20329">
    <property type="entry name" value="DUF6624"/>
    <property type="match status" value="1"/>
</dbReference>
<feature type="chain" id="PRO_5040826856" evidence="1">
    <location>
        <begin position="21"/>
        <end position="217"/>
    </location>
</feature>
<organism evidence="2 3">
    <name type="scientific">Christiangramia sediminis</name>
    <dbReference type="NCBI Taxonomy" id="2881336"/>
    <lineage>
        <taxon>Bacteria</taxon>
        <taxon>Pseudomonadati</taxon>
        <taxon>Bacteroidota</taxon>
        <taxon>Flavobacteriia</taxon>
        <taxon>Flavobacteriales</taxon>
        <taxon>Flavobacteriaceae</taxon>
        <taxon>Christiangramia</taxon>
    </lineage>
</organism>